<dbReference type="Pfam" id="PF00561">
    <property type="entry name" value="Abhydrolase_1"/>
    <property type="match status" value="1"/>
</dbReference>
<evidence type="ECO:0000313" key="4">
    <source>
        <dbReference type="EMBL" id="KJA18970.1"/>
    </source>
</evidence>
<keyword evidence="2" id="KW-0378">Hydrolase</keyword>
<comment type="similarity">
    <text evidence="1">Belongs to the peptidase S33 family.</text>
</comment>
<keyword evidence="5" id="KW-1185">Reference proteome</keyword>
<dbReference type="GO" id="GO:0008233">
    <property type="term" value="F:peptidase activity"/>
    <property type="evidence" value="ECO:0007669"/>
    <property type="project" value="InterPro"/>
</dbReference>
<reference evidence="5" key="1">
    <citation type="submission" date="2014-04" db="EMBL/GenBank/DDBJ databases">
        <title>Evolutionary Origins and Diversification of the Mycorrhizal Mutualists.</title>
        <authorList>
            <consortium name="DOE Joint Genome Institute"/>
            <consortium name="Mycorrhizal Genomics Consortium"/>
            <person name="Kohler A."/>
            <person name="Kuo A."/>
            <person name="Nagy L.G."/>
            <person name="Floudas D."/>
            <person name="Copeland A."/>
            <person name="Barry K.W."/>
            <person name="Cichocki N."/>
            <person name="Veneault-Fourrey C."/>
            <person name="LaButti K."/>
            <person name="Lindquist E.A."/>
            <person name="Lipzen A."/>
            <person name="Lundell T."/>
            <person name="Morin E."/>
            <person name="Murat C."/>
            <person name="Riley R."/>
            <person name="Ohm R."/>
            <person name="Sun H."/>
            <person name="Tunlid A."/>
            <person name="Henrissat B."/>
            <person name="Grigoriev I.V."/>
            <person name="Hibbett D.S."/>
            <person name="Martin F."/>
        </authorList>
    </citation>
    <scope>NUCLEOTIDE SEQUENCE [LARGE SCALE GENOMIC DNA]</scope>
    <source>
        <strain evidence="5">FD-334 SS-4</strain>
    </source>
</reference>
<evidence type="ECO:0000256" key="2">
    <source>
        <dbReference type="ARBA" id="ARBA00022801"/>
    </source>
</evidence>
<feature type="domain" description="AB hydrolase-1" evidence="3">
    <location>
        <begin position="36"/>
        <end position="290"/>
    </location>
</feature>
<dbReference type="InterPro" id="IPR050228">
    <property type="entry name" value="Carboxylesterase_BioH"/>
</dbReference>
<dbReference type="EMBL" id="KN817582">
    <property type="protein sequence ID" value="KJA18970.1"/>
    <property type="molecule type" value="Genomic_DNA"/>
</dbReference>
<dbReference type="InterPro" id="IPR005945">
    <property type="entry name" value="Pro_imino_pep"/>
</dbReference>
<dbReference type="SUPFAM" id="SSF53474">
    <property type="entry name" value="alpha/beta-Hydrolases"/>
    <property type="match status" value="1"/>
</dbReference>
<accession>A0A0D2PFS3</accession>
<proteinExistence type="inferred from homology"/>
<evidence type="ECO:0000259" key="3">
    <source>
        <dbReference type="Pfam" id="PF00561"/>
    </source>
</evidence>
<dbReference type="Proteomes" id="UP000054270">
    <property type="component" value="Unassembled WGS sequence"/>
</dbReference>
<dbReference type="OrthoDB" id="190201at2759"/>
<dbReference type="InterPro" id="IPR000073">
    <property type="entry name" value="AB_hydrolase_1"/>
</dbReference>
<dbReference type="InterPro" id="IPR029058">
    <property type="entry name" value="AB_hydrolase_fold"/>
</dbReference>
<sequence>MSSESRNGKVEFKVGDEIFQTWYKILGSLNAPGTTPLVVLHGGPGMTHHYMLPHEILFEKYDIPIVLYDQIGNGESSHAKDKPNEFWTAELFMDELDNLLKHLGISDNFNLLGHSWGGMLAGHYAAARSPPGLRKLVITNAPASVPLFVAGTNSLLEKFPAEYVQNIRTLETEGKTSSPEYQQGVMEFYAKHVCTTKPWPQCLVDSFNAVGGNPTVYHTMFGISDFNVTGTLKHWSIVDILHQISAPTLLISAPLDEVQECAFLPFFSNIPKVKWVEIPTSTHLAMFEDPERYFDVVLKFLV</sequence>
<dbReference type="InterPro" id="IPR002410">
    <property type="entry name" value="Peptidase_S33"/>
</dbReference>
<dbReference type="PANTHER" id="PTHR43194:SF2">
    <property type="entry name" value="PEROXISOMAL MEMBRANE PROTEIN LPX1"/>
    <property type="match status" value="1"/>
</dbReference>
<dbReference type="AlphaFoldDB" id="A0A0D2PFS3"/>
<evidence type="ECO:0000256" key="1">
    <source>
        <dbReference type="ARBA" id="ARBA00010088"/>
    </source>
</evidence>
<dbReference type="PRINTS" id="PR00793">
    <property type="entry name" value="PROAMNOPTASE"/>
</dbReference>
<dbReference type="OMA" id="CRIDPLP"/>
<dbReference type="GO" id="GO:0006508">
    <property type="term" value="P:proteolysis"/>
    <property type="evidence" value="ECO:0007669"/>
    <property type="project" value="InterPro"/>
</dbReference>
<gene>
    <name evidence="4" type="ORF">HYPSUDRAFT_908552</name>
</gene>
<name>A0A0D2PFS3_HYPSF</name>
<dbReference type="PANTHER" id="PTHR43194">
    <property type="entry name" value="HYDROLASE ALPHA/BETA FOLD FAMILY"/>
    <property type="match status" value="1"/>
</dbReference>
<evidence type="ECO:0000313" key="5">
    <source>
        <dbReference type="Proteomes" id="UP000054270"/>
    </source>
</evidence>
<organism evidence="4 5">
    <name type="scientific">Hypholoma sublateritium (strain FD-334 SS-4)</name>
    <dbReference type="NCBI Taxonomy" id="945553"/>
    <lineage>
        <taxon>Eukaryota</taxon>
        <taxon>Fungi</taxon>
        <taxon>Dikarya</taxon>
        <taxon>Basidiomycota</taxon>
        <taxon>Agaricomycotina</taxon>
        <taxon>Agaricomycetes</taxon>
        <taxon>Agaricomycetidae</taxon>
        <taxon>Agaricales</taxon>
        <taxon>Agaricineae</taxon>
        <taxon>Strophariaceae</taxon>
        <taxon>Hypholoma</taxon>
    </lineage>
</organism>
<protein>
    <recommendedName>
        <fullName evidence="3">AB hydrolase-1 domain-containing protein</fullName>
    </recommendedName>
</protein>
<dbReference type="NCBIfam" id="TIGR01250">
    <property type="entry name" value="pro_imino_pep_2"/>
    <property type="match status" value="1"/>
</dbReference>
<dbReference type="PIRSF" id="PIRSF005539">
    <property type="entry name" value="Pept_S33_TRI_F1"/>
    <property type="match status" value="1"/>
</dbReference>
<dbReference type="Gene3D" id="3.40.50.1820">
    <property type="entry name" value="alpha/beta hydrolase"/>
    <property type="match status" value="1"/>
</dbReference>